<feature type="domain" description="TonB-dependent receptor-like beta-barrel" evidence="16">
    <location>
        <begin position="311"/>
        <end position="765"/>
    </location>
</feature>
<evidence type="ECO:0000256" key="4">
    <source>
        <dbReference type="ARBA" id="ARBA00022452"/>
    </source>
</evidence>
<evidence type="ECO:0000256" key="11">
    <source>
        <dbReference type="ARBA" id="ARBA00023237"/>
    </source>
</evidence>
<organism evidence="18 19">
    <name type="scientific">Rugamonas apoptosis</name>
    <dbReference type="NCBI Taxonomy" id="2758570"/>
    <lineage>
        <taxon>Bacteria</taxon>
        <taxon>Pseudomonadati</taxon>
        <taxon>Pseudomonadota</taxon>
        <taxon>Betaproteobacteria</taxon>
        <taxon>Burkholderiales</taxon>
        <taxon>Oxalobacteraceae</taxon>
        <taxon>Telluria group</taxon>
        <taxon>Rugamonas</taxon>
    </lineage>
</organism>
<comment type="caution">
    <text evidence="18">The sequence shown here is derived from an EMBL/GenBank/DDBJ whole genome shotgun (WGS) entry which is preliminary data.</text>
</comment>
<evidence type="ECO:0000256" key="12">
    <source>
        <dbReference type="PROSITE-ProRule" id="PRU01360"/>
    </source>
</evidence>
<keyword evidence="8 13" id="KW-0798">TonB box</keyword>
<dbReference type="PROSITE" id="PS51257">
    <property type="entry name" value="PROKAR_LIPOPROTEIN"/>
    <property type="match status" value="1"/>
</dbReference>
<protein>
    <submittedName>
        <fullName evidence="18">TonB-dependent receptor</fullName>
    </submittedName>
</protein>
<evidence type="ECO:0000313" key="19">
    <source>
        <dbReference type="Proteomes" id="UP000573499"/>
    </source>
</evidence>
<dbReference type="PANTHER" id="PTHR30069:SF53">
    <property type="entry name" value="COLICIN I RECEPTOR-RELATED"/>
    <property type="match status" value="1"/>
</dbReference>
<evidence type="ECO:0000256" key="3">
    <source>
        <dbReference type="ARBA" id="ARBA00022448"/>
    </source>
</evidence>
<dbReference type="Pfam" id="PF00593">
    <property type="entry name" value="TonB_dep_Rec_b-barrel"/>
    <property type="match status" value="1"/>
</dbReference>
<dbReference type="GO" id="GO:0044718">
    <property type="term" value="P:siderophore transmembrane transport"/>
    <property type="evidence" value="ECO:0007669"/>
    <property type="project" value="TreeGrafter"/>
</dbReference>
<dbReference type="InterPro" id="IPR012910">
    <property type="entry name" value="Plug_dom"/>
</dbReference>
<dbReference type="Proteomes" id="UP000573499">
    <property type="component" value="Unassembled WGS sequence"/>
</dbReference>
<feature type="domain" description="TonB-dependent receptor plug" evidence="17">
    <location>
        <begin position="52"/>
        <end position="160"/>
    </location>
</feature>
<keyword evidence="3 12" id="KW-0813">Transport</keyword>
<evidence type="ECO:0000256" key="10">
    <source>
        <dbReference type="ARBA" id="ARBA00023170"/>
    </source>
</evidence>
<evidence type="ECO:0000256" key="13">
    <source>
        <dbReference type="RuleBase" id="RU003357"/>
    </source>
</evidence>
<evidence type="ECO:0000256" key="1">
    <source>
        <dbReference type="ARBA" id="ARBA00004571"/>
    </source>
</evidence>
<evidence type="ECO:0000256" key="9">
    <source>
        <dbReference type="ARBA" id="ARBA00023136"/>
    </source>
</evidence>
<dbReference type="Gene3D" id="2.170.130.10">
    <property type="entry name" value="TonB-dependent receptor, plug domain"/>
    <property type="match status" value="1"/>
</dbReference>
<evidence type="ECO:0000256" key="7">
    <source>
        <dbReference type="ARBA" id="ARBA00023065"/>
    </source>
</evidence>
<evidence type="ECO:0000256" key="8">
    <source>
        <dbReference type="ARBA" id="ARBA00023077"/>
    </source>
</evidence>
<dbReference type="GO" id="GO:0015344">
    <property type="term" value="F:siderophore uptake transmembrane transporter activity"/>
    <property type="evidence" value="ECO:0007669"/>
    <property type="project" value="TreeGrafter"/>
</dbReference>
<sequence length="790" mass="86216">MKSHHTPIAAALLAAFACTCAGALADDAIFDSGLQEVVIKGEKRATVAPVVTTESITASQIEASINAVTTAEVLNYLPSMHVRERYAGDRNGILVMRVNSSISSAQTTVYADDLLLSNFLNNSFSTAPRWGMVAPVEIERVDVLYGPFSALYPGNSAGGIVMMTTHMPERFEAHAGVDLISQDFKLYGTSQHYNGTHASAALGNKAGPWSYWITADHLDNHGQPQTFGAATKPLPKDSPKAGTAYTSVSGELRDTDTSGNPRIITSAIGADHTVQDTDKIKLAYDFSPTVRAMYTLGIWQNKSTTDVTAYLRDNAGNPVYNTASSGAGKYVKFAGDSNYYTLAGTSPGYSESRHLMHGLSLKSDTGGTWDWEAIASLYAQDMDRSRSAANTGSLTDSGTGAQRPAGTLTVADGTGWRNLDLRGTWRADGTATSAHILSFGYHVDRYTLKSVTSAVASDWLYGDAAAKPSSNSYGKTETQALYLQDAWRLAPAWRLVAGARAEHWRAFDGSNYNAANVPAYQQLNYAARSSTDISPKLGLSWLANTEWTLRAALGKAVRYPTVAEIFQVISLPNNVKQNDPNLKPERVVSGELVAERHFQRASLRSSLFWEAKRDALISQSDVTVTPNISSIQNVDKVRTYGIEEAFDARDWLLRGLDVNGSATWTRTTITGDTRNPGLVGTDQPRIPDWRATLVATYHATDRMALSVSYRFSGRQHNALYNTATHQYNDVNPNVYGAVSHYSVFDTKLLYNVNERWSAALGINNIGNFKYYVNPNPYPQRTLFASVKYDY</sequence>
<dbReference type="EMBL" id="JACEZU010000020">
    <property type="protein sequence ID" value="MBA5690587.1"/>
    <property type="molecule type" value="Genomic_DNA"/>
</dbReference>
<evidence type="ECO:0000259" key="16">
    <source>
        <dbReference type="Pfam" id="PF00593"/>
    </source>
</evidence>
<dbReference type="InterPro" id="IPR039426">
    <property type="entry name" value="TonB-dep_rcpt-like"/>
</dbReference>
<name>A0A7W2INJ7_9BURK</name>
<evidence type="ECO:0000256" key="5">
    <source>
        <dbReference type="ARBA" id="ARBA00022692"/>
    </source>
</evidence>
<dbReference type="PANTHER" id="PTHR30069">
    <property type="entry name" value="TONB-DEPENDENT OUTER MEMBRANE RECEPTOR"/>
    <property type="match status" value="1"/>
</dbReference>
<dbReference type="CDD" id="cd01347">
    <property type="entry name" value="ligand_gated_channel"/>
    <property type="match status" value="1"/>
</dbReference>
<keyword evidence="6 15" id="KW-0732">Signal</keyword>
<keyword evidence="7" id="KW-0406">Ion transport</keyword>
<evidence type="ECO:0000256" key="14">
    <source>
        <dbReference type="SAM" id="MobiDB-lite"/>
    </source>
</evidence>
<keyword evidence="10 18" id="KW-0675">Receptor</keyword>
<dbReference type="InterPro" id="IPR036942">
    <property type="entry name" value="Beta-barrel_TonB_sf"/>
</dbReference>
<dbReference type="Gene3D" id="2.40.170.20">
    <property type="entry name" value="TonB-dependent receptor, beta-barrel domain"/>
    <property type="match status" value="1"/>
</dbReference>
<accession>A0A7W2INJ7</accession>
<dbReference type="SUPFAM" id="SSF56935">
    <property type="entry name" value="Porins"/>
    <property type="match status" value="1"/>
</dbReference>
<dbReference type="GO" id="GO:0009279">
    <property type="term" value="C:cell outer membrane"/>
    <property type="evidence" value="ECO:0007669"/>
    <property type="project" value="UniProtKB-SubCell"/>
</dbReference>
<keyword evidence="19" id="KW-1185">Reference proteome</keyword>
<evidence type="ECO:0000256" key="15">
    <source>
        <dbReference type="SAM" id="SignalP"/>
    </source>
</evidence>
<keyword evidence="5 12" id="KW-0812">Transmembrane</keyword>
<gene>
    <name evidence="18" type="ORF">H3H39_26480</name>
</gene>
<keyword evidence="11 12" id="KW-0998">Cell outer membrane</keyword>
<feature type="compositionally biased region" description="Polar residues" evidence="14">
    <location>
        <begin position="388"/>
        <end position="400"/>
    </location>
</feature>
<evidence type="ECO:0000256" key="2">
    <source>
        <dbReference type="ARBA" id="ARBA00009810"/>
    </source>
</evidence>
<reference evidence="18 19" key="1">
    <citation type="submission" date="2020-07" db="EMBL/GenBank/DDBJ databases">
        <title>Novel species isolated from subtropical streams in China.</title>
        <authorList>
            <person name="Lu H."/>
        </authorList>
    </citation>
    <scope>NUCLEOTIDE SEQUENCE [LARGE SCALE GENOMIC DNA]</scope>
    <source>
        <strain evidence="18 19">LX47W</strain>
    </source>
</reference>
<feature type="signal peptide" evidence="15">
    <location>
        <begin position="1"/>
        <end position="25"/>
    </location>
</feature>
<comment type="similarity">
    <text evidence="2 12 13">Belongs to the TonB-dependent receptor family.</text>
</comment>
<evidence type="ECO:0000313" key="18">
    <source>
        <dbReference type="EMBL" id="MBA5690587.1"/>
    </source>
</evidence>
<dbReference type="InterPro" id="IPR000531">
    <property type="entry name" value="Beta-barrel_TonB"/>
</dbReference>
<evidence type="ECO:0000259" key="17">
    <source>
        <dbReference type="Pfam" id="PF07715"/>
    </source>
</evidence>
<evidence type="ECO:0000256" key="6">
    <source>
        <dbReference type="ARBA" id="ARBA00022729"/>
    </source>
</evidence>
<dbReference type="PROSITE" id="PS52016">
    <property type="entry name" value="TONB_DEPENDENT_REC_3"/>
    <property type="match status" value="1"/>
</dbReference>
<dbReference type="Pfam" id="PF07715">
    <property type="entry name" value="Plug"/>
    <property type="match status" value="1"/>
</dbReference>
<feature type="chain" id="PRO_5030891325" evidence="15">
    <location>
        <begin position="26"/>
        <end position="790"/>
    </location>
</feature>
<feature type="region of interest" description="Disordered" evidence="14">
    <location>
        <begin position="388"/>
        <end position="407"/>
    </location>
</feature>
<dbReference type="RefSeq" id="WP_182157444.1">
    <property type="nucleotide sequence ID" value="NZ_JACEZU010000020.1"/>
</dbReference>
<comment type="subcellular location">
    <subcellularLocation>
        <location evidence="1 12">Cell outer membrane</location>
        <topology evidence="1 12">Multi-pass membrane protein</topology>
    </subcellularLocation>
</comment>
<dbReference type="AlphaFoldDB" id="A0A7W2INJ7"/>
<dbReference type="InterPro" id="IPR037066">
    <property type="entry name" value="Plug_dom_sf"/>
</dbReference>
<proteinExistence type="inferred from homology"/>
<keyword evidence="4 12" id="KW-1134">Transmembrane beta strand</keyword>
<keyword evidence="9 12" id="KW-0472">Membrane</keyword>